<name>A0ABX7NNN8_9BACT</name>
<dbReference type="RefSeq" id="WP_206722057.1">
    <property type="nucleotide sequence ID" value="NZ_CP071090.1"/>
</dbReference>
<organism evidence="7 8">
    <name type="scientific">Pyxidicoccus parkwayensis</name>
    <dbReference type="NCBI Taxonomy" id="2813578"/>
    <lineage>
        <taxon>Bacteria</taxon>
        <taxon>Pseudomonadati</taxon>
        <taxon>Myxococcota</taxon>
        <taxon>Myxococcia</taxon>
        <taxon>Myxococcales</taxon>
        <taxon>Cystobacterineae</taxon>
        <taxon>Myxococcaceae</taxon>
        <taxon>Pyxidicoccus</taxon>
    </lineage>
</organism>
<keyword evidence="3 7" id="KW-0418">Kinase</keyword>
<sequence>MSFLLYPSRERTVFQDGAPLLWQLGPYVALFQRPELGTTGALLARRVEEDGSEHGDVLIHQLPTGSARSPDAGDVFREEWRLATQLSHPNILRTLDVWLDAQDSQEGAPRPLFFQLVTEAVPGETLSTVLAALDAKRARMPVSVALAVASQVANGLHAAHEASGADGQPLGVLHRDVAPAHVLLGYDGGVKLSGFGIARTAVRLMHGPIFKHVGSQPPEAQHRKHTGPVDRRADVYGLGVTLYEALTGVDPFRRPLDYDSLKAAMIGDAPPPSKHRPELSPMVDAVVMRAMAPKAEDRYATAADFARAVEALRTTLTTTDAREEVAAYLRELFGEERIAARSRVPTLAEFRNRAAAAAALEALPPASEQAPEDVAPATRGTTRFVPHSRLMVMLGGFVLLILASVLTRVARSRESFVAEVTEVAHEGQVRAVSCLGTSPTERVPVQLTLDGQGRAEAKVAGPLAGTVAARCIEEAMGALPYPRKRGMPVTVEVASGAP</sequence>
<proteinExistence type="predicted"/>
<reference evidence="7 8" key="1">
    <citation type="submission" date="2021-02" db="EMBL/GenBank/DDBJ databases">
        <title>De Novo genome assembly of isolated myxobacteria.</title>
        <authorList>
            <person name="Stevens D.C."/>
        </authorList>
    </citation>
    <scope>NUCLEOTIDE SEQUENCE [LARGE SCALE GENOMIC DNA]</scope>
    <source>
        <strain evidence="8">SCPEA02</strain>
    </source>
</reference>
<dbReference type="CDD" id="cd14014">
    <property type="entry name" value="STKc_PknB_like"/>
    <property type="match status" value="1"/>
</dbReference>
<keyword evidence="4" id="KW-0067">ATP-binding</keyword>
<keyword evidence="8" id="KW-1185">Reference proteome</keyword>
<keyword evidence="1" id="KW-0808">Transferase</keyword>
<dbReference type="Pfam" id="PF00069">
    <property type="entry name" value="Pkinase"/>
    <property type="match status" value="1"/>
</dbReference>
<keyword evidence="5" id="KW-0472">Membrane</keyword>
<feature type="transmembrane region" description="Helical" evidence="5">
    <location>
        <begin position="390"/>
        <end position="410"/>
    </location>
</feature>
<dbReference type="InterPro" id="IPR000719">
    <property type="entry name" value="Prot_kinase_dom"/>
</dbReference>
<dbReference type="InterPro" id="IPR011009">
    <property type="entry name" value="Kinase-like_dom_sf"/>
</dbReference>
<evidence type="ECO:0000313" key="8">
    <source>
        <dbReference type="Proteomes" id="UP000662747"/>
    </source>
</evidence>
<evidence type="ECO:0000256" key="2">
    <source>
        <dbReference type="ARBA" id="ARBA00022741"/>
    </source>
</evidence>
<accession>A0ABX7NNN8</accession>
<evidence type="ECO:0000256" key="1">
    <source>
        <dbReference type="ARBA" id="ARBA00022679"/>
    </source>
</evidence>
<dbReference type="PANTHER" id="PTHR43289:SF6">
    <property type="entry name" value="SERINE_THREONINE-PROTEIN KINASE NEKL-3"/>
    <property type="match status" value="1"/>
</dbReference>
<protein>
    <submittedName>
        <fullName evidence="7">Serine/threonine protein kinase</fullName>
    </submittedName>
</protein>
<evidence type="ECO:0000256" key="5">
    <source>
        <dbReference type="SAM" id="Phobius"/>
    </source>
</evidence>
<keyword evidence="7" id="KW-0723">Serine/threonine-protein kinase</keyword>
<gene>
    <name evidence="7" type="ORF">JY651_35295</name>
</gene>
<dbReference type="Gene3D" id="1.10.510.10">
    <property type="entry name" value="Transferase(Phosphotransferase) domain 1"/>
    <property type="match status" value="1"/>
</dbReference>
<keyword evidence="5" id="KW-1133">Transmembrane helix</keyword>
<dbReference type="SUPFAM" id="SSF56112">
    <property type="entry name" value="Protein kinase-like (PK-like)"/>
    <property type="match status" value="1"/>
</dbReference>
<keyword evidence="5" id="KW-0812">Transmembrane</keyword>
<dbReference type="PANTHER" id="PTHR43289">
    <property type="entry name" value="MITOGEN-ACTIVATED PROTEIN KINASE KINASE KINASE 20-RELATED"/>
    <property type="match status" value="1"/>
</dbReference>
<dbReference type="GO" id="GO:0004674">
    <property type="term" value="F:protein serine/threonine kinase activity"/>
    <property type="evidence" value="ECO:0007669"/>
    <property type="project" value="UniProtKB-KW"/>
</dbReference>
<dbReference type="EMBL" id="CP071090">
    <property type="protein sequence ID" value="QSQ20477.1"/>
    <property type="molecule type" value="Genomic_DNA"/>
</dbReference>
<dbReference type="PROSITE" id="PS50011">
    <property type="entry name" value="PROTEIN_KINASE_DOM"/>
    <property type="match status" value="1"/>
</dbReference>
<keyword evidence="2" id="KW-0547">Nucleotide-binding</keyword>
<evidence type="ECO:0000259" key="6">
    <source>
        <dbReference type="PROSITE" id="PS50011"/>
    </source>
</evidence>
<evidence type="ECO:0000256" key="3">
    <source>
        <dbReference type="ARBA" id="ARBA00022777"/>
    </source>
</evidence>
<evidence type="ECO:0000256" key="4">
    <source>
        <dbReference type="ARBA" id="ARBA00022840"/>
    </source>
</evidence>
<evidence type="ECO:0000313" key="7">
    <source>
        <dbReference type="EMBL" id="QSQ20477.1"/>
    </source>
</evidence>
<dbReference type="Proteomes" id="UP000662747">
    <property type="component" value="Chromosome"/>
</dbReference>
<feature type="domain" description="Protein kinase" evidence="6">
    <location>
        <begin position="28"/>
        <end position="312"/>
    </location>
</feature>